<dbReference type="KEGG" id="pba:PSEBR_m1630"/>
<proteinExistence type="predicted"/>
<dbReference type="STRING" id="994484.PSEBR_m1630"/>
<dbReference type="HOGENOM" id="CLU_2993260_0_0_6"/>
<name>F2KMC4_PSEBN</name>
<reference key="2">
    <citation type="submission" date="2011-03" db="EMBL/GenBank/DDBJ databases">
        <title>Complete Genome Sequence of a beneficial plant roots-associated bacterium Pseudomonas brassicacearum.</title>
        <authorList>
            <person name="Ortet P."/>
            <person name="Barakat M."/>
            <person name="Lalaouna D."/>
            <person name="Fochesato S."/>
            <person name="Barbe V."/>
            <person name="Santaella C."/>
            <person name="Heulin T."/>
            <person name="Achouak W."/>
        </authorList>
    </citation>
    <scope>NUCLEOTIDE SEQUENCE</scope>
    <source>
        <strain>NFM421</strain>
    </source>
</reference>
<dbReference type="EMBL" id="CP002585">
    <property type="protein sequence ID" value="AEA71667.1"/>
    <property type="molecule type" value="Genomic_DNA"/>
</dbReference>
<reference evidence="1 2" key="1">
    <citation type="journal article" date="2011" name="J. Bacteriol.">
        <title>Complete genome sequence of a beneficial plant root-associated bacterium, Pseudomonas brassicacearum.</title>
        <authorList>
            <person name="Ortet P."/>
            <person name="Barakat M."/>
            <person name="Lalaouna D."/>
            <person name="Fochesato S."/>
            <person name="Barbe V."/>
            <person name="Vacherie B."/>
            <person name="Santaella C."/>
            <person name="Heulin T."/>
            <person name="Achouak W."/>
        </authorList>
    </citation>
    <scope>NUCLEOTIDE SEQUENCE [LARGE SCALE GENOMIC DNA]</scope>
    <source>
        <strain evidence="1 2">NFM421</strain>
    </source>
</reference>
<sequence length="57" mass="5736">MFAIVAEAEAGKQLALIGTRSVGLNESVGARLARDAGDSVSLSIPGDALAGKPCSHR</sequence>
<dbReference type="AlphaFoldDB" id="F2KMC4"/>
<dbReference type="Proteomes" id="UP000006692">
    <property type="component" value="Chromosome"/>
</dbReference>
<evidence type="ECO:0000313" key="1">
    <source>
        <dbReference type="EMBL" id="AEA71667.1"/>
    </source>
</evidence>
<evidence type="ECO:0000313" key="2">
    <source>
        <dbReference type="Proteomes" id="UP000006692"/>
    </source>
</evidence>
<organism evidence="1 2">
    <name type="scientific">Pseudomonas brassicacearum (strain NFM421)</name>
    <dbReference type="NCBI Taxonomy" id="994484"/>
    <lineage>
        <taxon>Bacteria</taxon>
        <taxon>Pseudomonadati</taxon>
        <taxon>Pseudomonadota</taxon>
        <taxon>Gammaproteobacteria</taxon>
        <taxon>Pseudomonadales</taxon>
        <taxon>Pseudomonadaceae</taxon>
        <taxon>Pseudomonas</taxon>
    </lineage>
</organism>
<protein>
    <submittedName>
        <fullName evidence="1">Uncharacterized protein</fullName>
    </submittedName>
</protein>
<gene>
    <name evidence="1" type="ORF">PSEBR_m1630</name>
</gene>
<accession>F2KMC4</accession>